<keyword evidence="3" id="KW-0862">Zinc</keyword>
<evidence type="ECO:0000256" key="2">
    <source>
        <dbReference type="ARBA" id="ARBA00022771"/>
    </source>
</evidence>
<dbReference type="InterPro" id="IPR017907">
    <property type="entry name" value="Znf_RING_CS"/>
</dbReference>
<evidence type="ECO:0008006" key="5">
    <source>
        <dbReference type="Google" id="ProtNLM"/>
    </source>
</evidence>
<reference evidence="4" key="1">
    <citation type="journal article" date="2020" name="Nature">
        <title>Giant virus diversity and host interactions through global metagenomics.</title>
        <authorList>
            <person name="Schulz F."/>
            <person name="Roux S."/>
            <person name="Paez-Espino D."/>
            <person name="Jungbluth S."/>
            <person name="Walsh D.A."/>
            <person name="Denef V.J."/>
            <person name="McMahon K.D."/>
            <person name="Konstantinidis K.T."/>
            <person name="Eloe-Fadrosh E.A."/>
            <person name="Kyrpides N.C."/>
            <person name="Woyke T."/>
        </authorList>
    </citation>
    <scope>NUCLEOTIDE SEQUENCE</scope>
    <source>
        <strain evidence="4">GVMAG-M-3300023179-150</strain>
    </source>
</reference>
<evidence type="ECO:0000313" key="4">
    <source>
        <dbReference type="EMBL" id="QHT25083.1"/>
    </source>
</evidence>
<dbReference type="GO" id="GO:0008270">
    <property type="term" value="F:zinc ion binding"/>
    <property type="evidence" value="ECO:0007669"/>
    <property type="project" value="UniProtKB-KW"/>
</dbReference>
<organism evidence="4">
    <name type="scientific">viral metagenome</name>
    <dbReference type="NCBI Taxonomy" id="1070528"/>
    <lineage>
        <taxon>unclassified sequences</taxon>
        <taxon>metagenomes</taxon>
        <taxon>organismal metagenomes</taxon>
    </lineage>
</organism>
<protein>
    <recommendedName>
        <fullName evidence="5">RING-type domain-containing protein</fullName>
    </recommendedName>
</protein>
<dbReference type="EMBL" id="MN739755">
    <property type="protein sequence ID" value="QHT25083.1"/>
    <property type="molecule type" value="Genomic_DNA"/>
</dbReference>
<evidence type="ECO:0000256" key="1">
    <source>
        <dbReference type="ARBA" id="ARBA00022723"/>
    </source>
</evidence>
<evidence type="ECO:0000256" key="3">
    <source>
        <dbReference type="ARBA" id="ARBA00022833"/>
    </source>
</evidence>
<proteinExistence type="predicted"/>
<sequence length="222" mass="26169">MGCIMSFIKCFRHKRQSNPEEDDIIIVSDETIKTSISCPQCYCDFNMYETIKMKCNHYYCRKCYYDTHLSNTLHPDMKICAECLKPLESIINESTQSLVINPIPLDKSLKHTCNELIENLKYFNLIQKDQNTINKILSVSPHVFRLAIFKIVNQTPDKTYISLYLLPEFNSTYIKMFQLIKNNQSLIDEFHNYLFNIISEEYSIWFSDSTSFDVMTKTLKLI</sequence>
<dbReference type="SUPFAM" id="SSF57850">
    <property type="entry name" value="RING/U-box"/>
    <property type="match status" value="1"/>
</dbReference>
<keyword evidence="1" id="KW-0479">Metal-binding</keyword>
<dbReference type="AlphaFoldDB" id="A0A6C0E9M6"/>
<accession>A0A6C0E9M6</accession>
<name>A0A6C0E9M6_9ZZZZ</name>
<keyword evidence="2" id="KW-0863">Zinc-finger</keyword>
<dbReference type="PROSITE" id="PS00518">
    <property type="entry name" value="ZF_RING_1"/>
    <property type="match status" value="1"/>
</dbReference>